<dbReference type="InterPro" id="IPR054468">
    <property type="entry name" value="NrSPol-like_HBD"/>
</dbReference>
<proteinExistence type="predicted"/>
<gene>
    <name evidence="2" type="ORF">S01H4_40277</name>
</gene>
<name>X1C9G9_9ZZZZ</name>
<organism evidence="2">
    <name type="scientific">marine sediment metagenome</name>
    <dbReference type="NCBI Taxonomy" id="412755"/>
    <lineage>
        <taxon>unclassified sequences</taxon>
        <taxon>metagenomes</taxon>
        <taxon>ecological metagenomes</taxon>
    </lineage>
</organism>
<feature type="non-terminal residue" evidence="2">
    <location>
        <position position="289"/>
    </location>
</feature>
<dbReference type="AlphaFoldDB" id="X1C9G9"/>
<accession>X1C9G9</accession>
<evidence type="ECO:0000313" key="2">
    <source>
        <dbReference type="EMBL" id="GAH04776.1"/>
    </source>
</evidence>
<feature type="domain" description="NrS-1 polymerase-like HBD" evidence="1">
    <location>
        <begin position="39"/>
        <end position="97"/>
    </location>
</feature>
<evidence type="ECO:0000259" key="1">
    <source>
        <dbReference type="Pfam" id="PF22763"/>
    </source>
</evidence>
<comment type="caution">
    <text evidence="2">The sequence shown here is derived from an EMBL/GenBank/DDBJ whole genome shotgun (WGS) entry which is preliminary data.</text>
</comment>
<feature type="non-terminal residue" evidence="2">
    <location>
        <position position="1"/>
    </location>
</feature>
<protein>
    <recommendedName>
        <fullName evidence="1">NrS-1 polymerase-like HBD domain-containing protein</fullName>
    </recommendedName>
</protein>
<dbReference type="Pfam" id="PF22763">
    <property type="entry name" value="NrS1-1_pol-like_HBD"/>
    <property type="match status" value="1"/>
</dbReference>
<sequence length="289" mass="32699">PVTATALEDDQILEIAKNAQNAGKFLALWDGDTSGYNSHSEADMAICSILSFYTQDEHQLDRLFRLSGLYRKKWDRDDYRRGIFEKVLRGRTEVYGPPIDKPTEYKEEEPFVPEKPLEVSLADVKRGIRKWLYIEDDTSVDVMLGTYIANKLPGDPIWTIFIGPASNTKTELLRTMDGHPKVYFLSSYTPATMVSGKGTQRKAEESSLIYKLDGKTLIIKEFSGILSMRSEQRSEILAQLREIYDGKYNKAFGTGVTHDWNGKVGLMAACTPAYDKHYGVIGELGDRFI</sequence>
<reference evidence="2" key="1">
    <citation type="journal article" date="2014" name="Front. Microbiol.">
        <title>High frequency of phylogenetically diverse reductive dehalogenase-homologous genes in deep subseafloor sedimentary metagenomes.</title>
        <authorList>
            <person name="Kawai M."/>
            <person name="Futagami T."/>
            <person name="Toyoda A."/>
            <person name="Takaki Y."/>
            <person name="Nishi S."/>
            <person name="Hori S."/>
            <person name="Arai W."/>
            <person name="Tsubouchi T."/>
            <person name="Morono Y."/>
            <person name="Uchiyama I."/>
            <person name="Ito T."/>
            <person name="Fujiyama A."/>
            <person name="Inagaki F."/>
            <person name="Takami H."/>
        </authorList>
    </citation>
    <scope>NUCLEOTIDE SEQUENCE</scope>
    <source>
        <strain evidence="2">Expedition CK06-06</strain>
    </source>
</reference>
<dbReference type="EMBL" id="BART01021916">
    <property type="protein sequence ID" value="GAH04776.1"/>
    <property type="molecule type" value="Genomic_DNA"/>
</dbReference>